<evidence type="ECO:0000256" key="1">
    <source>
        <dbReference type="SAM" id="MobiDB-lite"/>
    </source>
</evidence>
<evidence type="ECO:0000313" key="3">
    <source>
        <dbReference type="Proteomes" id="UP000716291"/>
    </source>
</evidence>
<comment type="caution">
    <text evidence="2">The sequence shown here is derived from an EMBL/GenBank/DDBJ whole genome shotgun (WGS) entry which is preliminary data.</text>
</comment>
<organism evidence="2 3">
    <name type="scientific">Rhizopus oryzae</name>
    <name type="common">Mucormycosis agent</name>
    <name type="synonym">Rhizopus arrhizus var. delemar</name>
    <dbReference type="NCBI Taxonomy" id="64495"/>
    <lineage>
        <taxon>Eukaryota</taxon>
        <taxon>Fungi</taxon>
        <taxon>Fungi incertae sedis</taxon>
        <taxon>Mucoromycota</taxon>
        <taxon>Mucoromycotina</taxon>
        <taxon>Mucoromycetes</taxon>
        <taxon>Mucorales</taxon>
        <taxon>Mucorineae</taxon>
        <taxon>Rhizopodaceae</taxon>
        <taxon>Rhizopus</taxon>
    </lineage>
</organism>
<name>A0A9P6WVX8_RHIOR</name>
<sequence>MRSPSRALHQWRNRDCRGNRTHQRRGAAPALKLSCVRQVGNVFQALAIDHNGQHVGRVGHAQRFDRGLQLIQGEVIHAINVPGAQSDRSKTAWRWFSRDDHDMRQTTLAVAYQIQRFGTGVLRSTGKRGYAVINQEGRGVDGAVVLSVAHHHDIRCDGVVAAESCRQFGIGLGGPVKRDQVSELEEGFTHETRADAFKLLARSLARDAFADGFSFEQIGNALGNRLASGVAAVGVAHHACAVGG</sequence>
<keyword evidence="3" id="KW-1185">Reference proteome</keyword>
<reference evidence="2" key="1">
    <citation type="journal article" date="2020" name="Microb. Genom.">
        <title>Genetic diversity of clinical and environmental Mucorales isolates obtained from an investigation of mucormycosis cases among solid organ transplant recipients.</title>
        <authorList>
            <person name="Nguyen M.H."/>
            <person name="Kaul D."/>
            <person name="Muto C."/>
            <person name="Cheng S.J."/>
            <person name="Richter R.A."/>
            <person name="Bruno V.M."/>
            <person name="Liu G."/>
            <person name="Beyhan S."/>
            <person name="Sundermann A.J."/>
            <person name="Mounaud S."/>
            <person name="Pasculle A.W."/>
            <person name="Nierman W.C."/>
            <person name="Driscoll E."/>
            <person name="Cumbie R."/>
            <person name="Clancy C.J."/>
            <person name="Dupont C.L."/>
        </authorList>
    </citation>
    <scope>NUCLEOTIDE SEQUENCE</scope>
    <source>
        <strain evidence="2">GL11</strain>
    </source>
</reference>
<feature type="region of interest" description="Disordered" evidence="1">
    <location>
        <begin position="1"/>
        <end position="28"/>
    </location>
</feature>
<dbReference type="EMBL" id="JAANQT010005534">
    <property type="protein sequence ID" value="KAG1294291.1"/>
    <property type="molecule type" value="Genomic_DNA"/>
</dbReference>
<proteinExistence type="predicted"/>
<evidence type="ECO:0000313" key="2">
    <source>
        <dbReference type="EMBL" id="KAG1294291.1"/>
    </source>
</evidence>
<dbReference type="AlphaFoldDB" id="A0A9P6WVX8"/>
<dbReference type="Proteomes" id="UP000716291">
    <property type="component" value="Unassembled WGS sequence"/>
</dbReference>
<accession>A0A9P6WVX8</accession>
<protein>
    <submittedName>
        <fullName evidence="2">Uncharacterized protein</fullName>
    </submittedName>
</protein>
<gene>
    <name evidence="2" type="ORF">G6F64_013448</name>
</gene>